<name>A0A8S5NTX3_9CAUD</name>
<protein>
    <submittedName>
        <fullName evidence="2">Virulence associated protein E</fullName>
    </submittedName>
</protein>
<accession>A0A8S5NTX3</accession>
<evidence type="ECO:0000313" key="2">
    <source>
        <dbReference type="EMBL" id="DAD98245.1"/>
    </source>
</evidence>
<dbReference type="InterPro" id="IPR007936">
    <property type="entry name" value="VapE-like_dom"/>
</dbReference>
<organism evidence="2">
    <name type="scientific">Myoviridae sp. ctiu99</name>
    <dbReference type="NCBI Taxonomy" id="2825158"/>
    <lineage>
        <taxon>Viruses</taxon>
        <taxon>Duplodnaviria</taxon>
        <taxon>Heunggongvirae</taxon>
        <taxon>Uroviricota</taxon>
        <taxon>Caudoviricetes</taxon>
    </lineage>
</organism>
<dbReference type="EMBL" id="BK015257">
    <property type="protein sequence ID" value="DAD98245.1"/>
    <property type="molecule type" value="Genomic_DNA"/>
</dbReference>
<dbReference type="Pfam" id="PF05272">
    <property type="entry name" value="VapE-like_dom"/>
    <property type="match status" value="1"/>
</dbReference>
<sequence>MGVTHDLSFTIAVGAGRWAKTWRNTETTWAAFLARIRDTVRTGETVAEYKAMSKADKDAKKDVGGFVGGTLQGGRRLQTHVVSRQLVSLDADNPSKDFLFDVDLALGNSAWAVYSTHSHRPESPRLRLIIPLARPVSPDMYQAIARRIAADVGIDQFDPTTYDVHRLMYWPSSPQNGEYVFQYNDAPALEPDTVLARYHDWRDAAEWPVGAAEVRARKLTAKKQGDPLTKPGLIGAFSRAYTISEAIDAYLSGVYEPTVHEDRYTYAAGSTAAGLVLYDGVFAYSHHGTDPASGKLCNAFDLVRIHLFGEKDADTDESVPINKRPSFLAMAELAGHDKRTVHELNREELKELREQFDDAELIDGEDYDDSWLDDLERGQGKNAAIKPTAENFILILTHDKFLKDKFGLDEFSHRILLKADLPWHKVKDGAIWRDADDASLRNYLSKYYRLTGRGVIDDALTEVISRNRFHPVRDYLKGLTWDGTPRAETLYIDYLGAEDSAYTRMVTLQHLKAAVARVMHPGVKFDPCLVLSGPQGIGKSTILAKLGRQWFNDSIVSLQGKDPMEQLQGSWIIELSEMQATNKSENDQIKAFISRQVDKFRAPYGRRTEEFPRQCVFAATTNDYVFLKDRTGGRRFWPLFVRGGGRLTVLQLTPTIIDQIWAEVYESYKQDPNLQLTPEIAAIAAELQKAHTEGSEKAGMIEDYLNKKLPEDWDTYDLYDRRAYLEEYDDKDPRAAVVRDRVCVLEIWCEAMNGTRAAMTNAIARELNGLMQSMDGWEPHRSKSGNLRFGNLYGLQRAYVRVK</sequence>
<dbReference type="PANTHER" id="PTHR34985">
    <property type="entry name" value="SLR0554 PROTEIN"/>
    <property type="match status" value="1"/>
</dbReference>
<reference evidence="2" key="1">
    <citation type="journal article" date="2021" name="Proc. Natl. Acad. Sci. U.S.A.">
        <title>A Catalog of Tens of Thousands of Viruses from Human Metagenomes Reveals Hidden Associations with Chronic Diseases.</title>
        <authorList>
            <person name="Tisza M.J."/>
            <person name="Buck C.B."/>
        </authorList>
    </citation>
    <scope>NUCLEOTIDE SEQUENCE</scope>
    <source>
        <strain evidence="2">Ctiu99</strain>
    </source>
</reference>
<dbReference type="SUPFAM" id="SSF52540">
    <property type="entry name" value="P-loop containing nucleoside triphosphate hydrolases"/>
    <property type="match status" value="1"/>
</dbReference>
<proteinExistence type="predicted"/>
<feature type="domain" description="Virulence-associated protein E-like" evidence="1">
    <location>
        <begin position="476"/>
        <end position="692"/>
    </location>
</feature>
<evidence type="ECO:0000259" key="1">
    <source>
        <dbReference type="Pfam" id="PF05272"/>
    </source>
</evidence>
<dbReference type="PANTHER" id="PTHR34985:SF1">
    <property type="entry name" value="SLR0554 PROTEIN"/>
    <property type="match status" value="1"/>
</dbReference>
<dbReference type="InterPro" id="IPR027417">
    <property type="entry name" value="P-loop_NTPase"/>
</dbReference>